<reference evidence="1 2" key="1">
    <citation type="journal article" date="2012" name="J. Bacteriol.">
        <title>Draft Genome Sequence of Vibrio fischeri SR5, a Strain Isolated from the Light Organ of the Mediterranean Squid Sepiola robusta.</title>
        <authorList>
            <person name="Gyllborg M.C."/>
            <person name="Sahl J.W."/>
            <person name="Cronin D.C.III."/>
            <person name="Rasko D.A."/>
            <person name="Mandel M.J."/>
        </authorList>
    </citation>
    <scope>NUCLEOTIDE SEQUENCE [LARGE SCALE GENOMIC DNA]</scope>
    <source>
        <strain evidence="1 2">SR5</strain>
    </source>
</reference>
<protein>
    <submittedName>
        <fullName evidence="1">Uncharacterized protein</fullName>
    </submittedName>
</protein>
<name>A0AAV3ERJ2_ALIFS</name>
<sequence length="58" mass="6532">MIIKSACCAETAEKENNELAATAAATSDFRKYMGQLVINKIDRNGIRYCFYIKIIVIN</sequence>
<accession>A0AAV3ERJ2</accession>
<organism evidence="1 2">
    <name type="scientific">Aliivibrio fischeri SR5</name>
    <dbReference type="NCBI Taxonomy" id="1088719"/>
    <lineage>
        <taxon>Bacteria</taxon>
        <taxon>Pseudomonadati</taxon>
        <taxon>Pseudomonadota</taxon>
        <taxon>Gammaproteobacteria</taxon>
        <taxon>Vibrionales</taxon>
        <taxon>Vibrionaceae</taxon>
        <taxon>Aliivibrio</taxon>
    </lineage>
</organism>
<dbReference type="AlphaFoldDB" id="A0AAV3ERJ2"/>
<comment type="caution">
    <text evidence="1">The sequence shown here is derived from an EMBL/GenBank/DDBJ whole genome shotgun (WGS) entry which is preliminary data.</text>
</comment>
<dbReference type="Proteomes" id="UP000004521">
    <property type="component" value="Chromosome I"/>
</dbReference>
<proteinExistence type="predicted"/>
<evidence type="ECO:0000313" key="1">
    <source>
        <dbReference type="EMBL" id="EHN69566.1"/>
    </source>
</evidence>
<dbReference type="EMBL" id="AHIH01000005">
    <property type="protein sequence ID" value="EHN69566.1"/>
    <property type="molecule type" value="Genomic_DNA"/>
</dbReference>
<evidence type="ECO:0000313" key="2">
    <source>
        <dbReference type="Proteomes" id="UP000004521"/>
    </source>
</evidence>
<gene>
    <name evidence="1" type="ORF">VFSR5_1200</name>
</gene>